<dbReference type="AlphaFoldDB" id="A0A0W0FXS3"/>
<proteinExistence type="predicted"/>
<name>A0A0W0FXS3_MONRR</name>
<organism evidence="1 2">
    <name type="scientific">Moniliophthora roreri</name>
    <name type="common">Frosty pod rot fungus</name>
    <name type="synonym">Monilia roreri</name>
    <dbReference type="NCBI Taxonomy" id="221103"/>
    <lineage>
        <taxon>Eukaryota</taxon>
        <taxon>Fungi</taxon>
        <taxon>Dikarya</taxon>
        <taxon>Basidiomycota</taxon>
        <taxon>Agaricomycotina</taxon>
        <taxon>Agaricomycetes</taxon>
        <taxon>Agaricomycetidae</taxon>
        <taxon>Agaricales</taxon>
        <taxon>Marasmiineae</taxon>
        <taxon>Marasmiaceae</taxon>
        <taxon>Moniliophthora</taxon>
    </lineage>
</organism>
<dbReference type="SUPFAM" id="SSF55418">
    <property type="entry name" value="eIF4e-like"/>
    <property type="match status" value="1"/>
</dbReference>
<gene>
    <name evidence="1" type="ORF">WG66_6375</name>
</gene>
<dbReference type="Gene3D" id="3.30.760.10">
    <property type="entry name" value="RNA Cap, Translation Initiation Factor Eif4e"/>
    <property type="match status" value="1"/>
</dbReference>
<dbReference type="EMBL" id="LATX01001518">
    <property type="protein sequence ID" value="KTB41050.1"/>
    <property type="molecule type" value="Genomic_DNA"/>
</dbReference>
<evidence type="ECO:0000313" key="2">
    <source>
        <dbReference type="Proteomes" id="UP000054988"/>
    </source>
</evidence>
<evidence type="ECO:0000313" key="1">
    <source>
        <dbReference type="EMBL" id="KTB41050.1"/>
    </source>
</evidence>
<reference evidence="1 2" key="1">
    <citation type="submission" date="2015-12" db="EMBL/GenBank/DDBJ databases">
        <title>Draft genome sequence of Moniliophthora roreri, the causal agent of frosty pod rot of cacao.</title>
        <authorList>
            <person name="Aime M.C."/>
            <person name="Diaz-Valderrama J.R."/>
            <person name="Kijpornyongpan T."/>
            <person name="Phillips-Mora W."/>
        </authorList>
    </citation>
    <scope>NUCLEOTIDE SEQUENCE [LARGE SCALE GENOMIC DNA]</scope>
    <source>
        <strain evidence="1 2">MCA 2952</strain>
    </source>
</reference>
<accession>A0A0W0FXS3</accession>
<protein>
    <submittedName>
        <fullName evidence="1">Uncharacterized protein</fullName>
    </submittedName>
</protein>
<comment type="caution">
    <text evidence="1">The sequence shown here is derived from an EMBL/GenBank/DDBJ whole genome shotgun (WGS) entry which is preliminary data.</text>
</comment>
<dbReference type="Proteomes" id="UP000054988">
    <property type="component" value="Unassembled WGS sequence"/>
</dbReference>
<sequence>MSLSSLNVFRYLRRRAYSSVSYSRTNDPFTANTGITAGFLDSPYFWSEDSDEPLKDFVARNEVGSTVNEDNPRGSVWIKKGSLYDSRHDFRTAAAIAMPKATTAWIRMKHVGHFARLETPIVNIGYHRIINFDGSKEKMRQLRLKNWISMRRLARKHGYTSGCWVIKPPELEEYRDSWARLAESLISGALRQTSAFMLHAVRRDATVTQRNNQKYYILVHMPDIYDEPAVEKIARILDYEGHFYHDHPPPFAQTDMVSELGRGGNYGNRSFMKTAIWHYADKGIRRPL</sequence>
<dbReference type="InterPro" id="IPR023398">
    <property type="entry name" value="TIF_eIF4e-like"/>
</dbReference>